<proteinExistence type="predicted"/>
<reference evidence="1 2" key="1">
    <citation type="journal article" date="2015" name="Fungal Genet. Biol.">
        <title>Evolution of novel wood decay mechanisms in Agaricales revealed by the genome sequences of Fistulina hepatica and Cylindrobasidium torrendii.</title>
        <authorList>
            <person name="Floudas D."/>
            <person name="Held B.W."/>
            <person name="Riley R."/>
            <person name="Nagy L.G."/>
            <person name="Koehler G."/>
            <person name="Ransdell A.S."/>
            <person name="Younus H."/>
            <person name="Chow J."/>
            <person name="Chiniquy J."/>
            <person name="Lipzen A."/>
            <person name="Tritt A."/>
            <person name="Sun H."/>
            <person name="Haridas S."/>
            <person name="LaButti K."/>
            <person name="Ohm R.A."/>
            <person name="Kues U."/>
            <person name="Blanchette R.A."/>
            <person name="Grigoriev I.V."/>
            <person name="Minto R.E."/>
            <person name="Hibbett D.S."/>
        </authorList>
    </citation>
    <scope>NUCLEOTIDE SEQUENCE [LARGE SCALE GENOMIC DNA]</scope>
    <source>
        <strain evidence="1 2">FP15055 ss-10</strain>
    </source>
</reference>
<dbReference type="Proteomes" id="UP000054007">
    <property type="component" value="Unassembled WGS sequence"/>
</dbReference>
<name>A0A0D7BHE6_9AGAR</name>
<dbReference type="OrthoDB" id="2737573at2759"/>
<evidence type="ECO:0000313" key="2">
    <source>
        <dbReference type="Proteomes" id="UP000054007"/>
    </source>
</evidence>
<accession>A0A0D7BHE6</accession>
<organism evidence="1 2">
    <name type="scientific">Cylindrobasidium torrendii FP15055 ss-10</name>
    <dbReference type="NCBI Taxonomy" id="1314674"/>
    <lineage>
        <taxon>Eukaryota</taxon>
        <taxon>Fungi</taxon>
        <taxon>Dikarya</taxon>
        <taxon>Basidiomycota</taxon>
        <taxon>Agaricomycotina</taxon>
        <taxon>Agaricomycetes</taxon>
        <taxon>Agaricomycetidae</taxon>
        <taxon>Agaricales</taxon>
        <taxon>Marasmiineae</taxon>
        <taxon>Physalacriaceae</taxon>
        <taxon>Cylindrobasidium</taxon>
    </lineage>
</organism>
<gene>
    <name evidence="1" type="ORF">CYLTODRAFT_452257</name>
</gene>
<dbReference type="AlphaFoldDB" id="A0A0D7BHE6"/>
<evidence type="ECO:0000313" key="1">
    <source>
        <dbReference type="EMBL" id="KIY69877.1"/>
    </source>
</evidence>
<sequence>MSTELLKVDQVWAIERRPLEKVIATFDGTIDLPLTFRGAAKIHKSFREGDDINQLVFQFYCQRPGKIEGNNYVDPESLDPRKHEYLGPRPMVARYIVNTKQRIVDVEWLDKYLQTKWIAGQ</sequence>
<protein>
    <submittedName>
        <fullName evidence="1">Uncharacterized protein</fullName>
    </submittedName>
</protein>
<dbReference type="EMBL" id="KN880477">
    <property type="protein sequence ID" value="KIY69877.1"/>
    <property type="molecule type" value="Genomic_DNA"/>
</dbReference>
<keyword evidence="2" id="KW-1185">Reference proteome</keyword>